<comment type="caution">
    <text evidence="2">The sequence shown here is derived from an EMBL/GenBank/DDBJ whole genome shotgun (WGS) entry which is preliminary data.</text>
</comment>
<feature type="compositionally biased region" description="Basic residues" evidence="1">
    <location>
        <begin position="200"/>
        <end position="212"/>
    </location>
</feature>
<sequence>MTEEQEIVYAPQWGNMTVDNVTFQTNNVIRNFNYVSNIPAYHPIMKFLMNCPLKLAFTKIPSVLYQNLLIEFWSNTVAYDHNPPTDDSMDRPLREFLIKFSVMNDQPFTLDFNTFHSSTGFDYNKQKYVAYPTPETFKTTLRKIATNASYLDKNPVLKKSFLVAWRILFIFVIQVDIEEIIYIDLVTKLLSHEASESLPQKRKKPKSKKPPTKTKEAPPPSQQRVLSNPTQSPRAPYWIPKIQRETYNSLGLPSMTSNEGTTKTTPRLEGPLGNKDLKGNKPPADMKPINPTVTNPLGTGAEYQVDKTQSTRLRYQTLTENKGKTSSKVELDHETLQLTTVADMQAYLLSKDKLAQENYEEEVFVIGDDMEKENQVDDEEHLSHP</sequence>
<name>A0A6L2KD88_TANCI</name>
<proteinExistence type="predicted"/>
<evidence type="ECO:0000256" key="1">
    <source>
        <dbReference type="SAM" id="MobiDB-lite"/>
    </source>
</evidence>
<protein>
    <submittedName>
        <fullName evidence="2">Uncharacterized protein</fullName>
    </submittedName>
</protein>
<feature type="region of interest" description="Disordered" evidence="1">
    <location>
        <begin position="195"/>
        <end position="237"/>
    </location>
</feature>
<accession>A0A6L2KD88</accession>
<gene>
    <name evidence="2" type="ORF">Tci_019416</name>
</gene>
<dbReference type="AlphaFoldDB" id="A0A6L2KD88"/>
<feature type="compositionally biased region" description="Polar residues" evidence="1">
    <location>
        <begin position="222"/>
        <end position="233"/>
    </location>
</feature>
<evidence type="ECO:0000313" key="2">
    <source>
        <dbReference type="EMBL" id="GEU47438.1"/>
    </source>
</evidence>
<dbReference type="EMBL" id="BKCJ010002271">
    <property type="protein sequence ID" value="GEU47438.1"/>
    <property type="molecule type" value="Genomic_DNA"/>
</dbReference>
<feature type="region of interest" description="Disordered" evidence="1">
    <location>
        <begin position="250"/>
        <end position="300"/>
    </location>
</feature>
<reference evidence="2" key="1">
    <citation type="journal article" date="2019" name="Sci. Rep.">
        <title>Draft genome of Tanacetum cinerariifolium, the natural source of mosquito coil.</title>
        <authorList>
            <person name="Yamashiro T."/>
            <person name="Shiraishi A."/>
            <person name="Satake H."/>
            <person name="Nakayama K."/>
        </authorList>
    </citation>
    <scope>NUCLEOTIDE SEQUENCE</scope>
</reference>
<organism evidence="2">
    <name type="scientific">Tanacetum cinerariifolium</name>
    <name type="common">Dalmatian daisy</name>
    <name type="synonym">Chrysanthemum cinerariifolium</name>
    <dbReference type="NCBI Taxonomy" id="118510"/>
    <lineage>
        <taxon>Eukaryota</taxon>
        <taxon>Viridiplantae</taxon>
        <taxon>Streptophyta</taxon>
        <taxon>Embryophyta</taxon>
        <taxon>Tracheophyta</taxon>
        <taxon>Spermatophyta</taxon>
        <taxon>Magnoliopsida</taxon>
        <taxon>eudicotyledons</taxon>
        <taxon>Gunneridae</taxon>
        <taxon>Pentapetalae</taxon>
        <taxon>asterids</taxon>
        <taxon>campanulids</taxon>
        <taxon>Asterales</taxon>
        <taxon>Asteraceae</taxon>
        <taxon>Asteroideae</taxon>
        <taxon>Anthemideae</taxon>
        <taxon>Anthemidinae</taxon>
        <taxon>Tanacetum</taxon>
    </lineage>
</organism>
<feature type="compositionally biased region" description="Polar residues" evidence="1">
    <location>
        <begin position="250"/>
        <end position="265"/>
    </location>
</feature>